<gene>
    <name evidence="1" type="ORF">IU449_16710</name>
</gene>
<reference evidence="1 2" key="1">
    <citation type="submission" date="2020-10" db="EMBL/GenBank/DDBJ databases">
        <title>Identification of Nocardia species via Next-generation sequencing and recognition of intraspecies genetic diversity.</title>
        <authorList>
            <person name="Li P."/>
            <person name="Li P."/>
            <person name="Lu B."/>
        </authorList>
    </citation>
    <scope>NUCLEOTIDE SEQUENCE [LARGE SCALE GENOMIC DNA]</scope>
    <source>
        <strain evidence="1 2">BJ06-0143</strain>
    </source>
</reference>
<accession>A0ABS0DEY2</accession>
<keyword evidence="2" id="KW-1185">Reference proteome</keyword>
<proteinExistence type="predicted"/>
<comment type="caution">
    <text evidence="1">The sequence shown here is derived from an EMBL/GenBank/DDBJ whole genome shotgun (WGS) entry which is preliminary data.</text>
</comment>
<protein>
    <submittedName>
        <fullName evidence="1">WXG100 family type VII secretion target</fullName>
    </submittedName>
</protein>
<dbReference type="Proteomes" id="UP000707731">
    <property type="component" value="Unassembled WGS sequence"/>
</dbReference>
<dbReference type="Pfam" id="PF06013">
    <property type="entry name" value="WXG100"/>
    <property type="match status" value="1"/>
</dbReference>
<dbReference type="InterPro" id="IPR010310">
    <property type="entry name" value="T7SS_ESAT-6-like"/>
</dbReference>
<dbReference type="SUPFAM" id="SSF140453">
    <property type="entry name" value="EsxAB dimer-like"/>
    <property type="match status" value="1"/>
</dbReference>
<dbReference type="Gene3D" id="1.10.287.1060">
    <property type="entry name" value="ESAT-6-like"/>
    <property type="match status" value="1"/>
</dbReference>
<dbReference type="EMBL" id="JADLQN010000002">
    <property type="protein sequence ID" value="MBF6356162.1"/>
    <property type="molecule type" value="Genomic_DNA"/>
</dbReference>
<sequence>MEANNDLAKQAQQEMVDAVDGVQRALAAIDSAVDAAKAGWKGEAAGGFQTAAAEWNKKNDDLNRVLTAIEQQVGVGTAQFTAMDTSNNDDFGGLRLA</sequence>
<name>A0ABS0DEY2_9NOCA</name>
<dbReference type="InterPro" id="IPR036689">
    <property type="entry name" value="ESAT-6-like_sf"/>
</dbReference>
<evidence type="ECO:0000313" key="2">
    <source>
        <dbReference type="Proteomes" id="UP000707731"/>
    </source>
</evidence>
<dbReference type="RefSeq" id="WP_169811660.1">
    <property type="nucleotide sequence ID" value="NZ_JADLQN010000002.1"/>
</dbReference>
<organism evidence="1 2">
    <name type="scientific">Nocardia higoensis</name>
    <dbReference type="NCBI Taxonomy" id="228599"/>
    <lineage>
        <taxon>Bacteria</taxon>
        <taxon>Bacillati</taxon>
        <taxon>Actinomycetota</taxon>
        <taxon>Actinomycetes</taxon>
        <taxon>Mycobacteriales</taxon>
        <taxon>Nocardiaceae</taxon>
        <taxon>Nocardia</taxon>
    </lineage>
</organism>
<evidence type="ECO:0000313" key="1">
    <source>
        <dbReference type="EMBL" id="MBF6356162.1"/>
    </source>
</evidence>